<comment type="caution">
    <text evidence="1">The sequence shown here is derived from an EMBL/GenBank/DDBJ whole genome shotgun (WGS) entry which is preliminary data.</text>
</comment>
<evidence type="ECO:0000313" key="1">
    <source>
        <dbReference type="EMBL" id="MCI28393.1"/>
    </source>
</evidence>
<name>A0A392QVK5_9FABA</name>
<dbReference type="Gene3D" id="3.40.50.1460">
    <property type="match status" value="1"/>
</dbReference>
<proteinExistence type="predicted"/>
<dbReference type="Proteomes" id="UP000265520">
    <property type="component" value="Unassembled WGS sequence"/>
</dbReference>
<evidence type="ECO:0000313" key="2">
    <source>
        <dbReference type="Proteomes" id="UP000265520"/>
    </source>
</evidence>
<sequence length="101" mass="11379">MLLYFSGHGDRFEFDENHTGFCEFIYLADGKVLTDEWFSNTRKLVTQMEATFIVTADCCHNGGLMLGAYEQLGSSMITRVKKRKRGDGEDLDGMGISVIKI</sequence>
<accession>A0A392QVK5</accession>
<dbReference type="EMBL" id="LXQA010165406">
    <property type="protein sequence ID" value="MCI28393.1"/>
    <property type="molecule type" value="Genomic_DNA"/>
</dbReference>
<reference evidence="1 2" key="1">
    <citation type="journal article" date="2018" name="Front. Plant Sci.">
        <title>Red Clover (Trifolium pratense) and Zigzag Clover (T. medium) - A Picture of Genomic Similarities and Differences.</title>
        <authorList>
            <person name="Dluhosova J."/>
            <person name="Istvanek J."/>
            <person name="Nedelnik J."/>
            <person name="Repkova J."/>
        </authorList>
    </citation>
    <scope>NUCLEOTIDE SEQUENCE [LARGE SCALE GENOMIC DNA]</scope>
    <source>
        <strain evidence="2">cv. 10/8</strain>
        <tissue evidence="1">Leaf</tissue>
    </source>
</reference>
<organism evidence="1 2">
    <name type="scientific">Trifolium medium</name>
    <dbReference type="NCBI Taxonomy" id="97028"/>
    <lineage>
        <taxon>Eukaryota</taxon>
        <taxon>Viridiplantae</taxon>
        <taxon>Streptophyta</taxon>
        <taxon>Embryophyta</taxon>
        <taxon>Tracheophyta</taxon>
        <taxon>Spermatophyta</taxon>
        <taxon>Magnoliopsida</taxon>
        <taxon>eudicotyledons</taxon>
        <taxon>Gunneridae</taxon>
        <taxon>Pentapetalae</taxon>
        <taxon>rosids</taxon>
        <taxon>fabids</taxon>
        <taxon>Fabales</taxon>
        <taxon>Fabaceae</taxon>
        <taxon>Papilionoideae</taxon>
        <taxon>50 kb inversion clade</taxon>
        <taxon>NPAAA clade</taxon>
        <taxon>Hologalegina</taxon>
        <taxon>IRL clade</taxon>
        <taxon>Trifolieae</taxon>
        <taxon>Trifolium</taxon>
    </lineage>
</organism>
<keyword evidence="2" id="KW-1185">Reference proteome</keyword>
<dbReference type="AlphaFoldDB" id="A0A392QVK5"/>
<protein>
    <submittedName>
        <fullName evidence="1">Metacaspase 5</fullName>
    </submittedName>
</protein>